<accession>A0ACC1SE62</accession>
<gene>
    <name evidence="1" type="ORF">NM688_g6606</name>
</gene>
<comment type="caution">
    <text evidence="1">The sequence shown here is derived from an EMBL/GenBank/DDBJ whole genome shotgun (WGS) entry which is preliminary data.</text>
</comment>
<dbReference type="EMBL" id="JANHOG010001390">
    <property type="protein sequence ID" value="KAJ3537870.1"/>
    <property type="molecule type" value="Genomic_DNA"/>
</dbReference>
<sequence>MPRFKLVFFAPVKNTSRILNHIFAKMPNDVGKIGEYQSCAFMTRGTGQFLPGSLANPTVGKPGQLEFVEEDRVEVVVSDKGKNEEIRHAVEELKRPFQQSDPRPDTIYDPDLFAFSTGSKSHRLIHATHPCTAEDNDIGAFTYKLSTRLCNALVHLFLRCHMQLGCVEPGATHSNKRHQPFTILGRCICAKKELAHTRRKDVLPVFSGRHYTERAAQRARM</sequence>
<protein>
    <submittedName>
        <fullName evidence="1">Uncharacterized protein</fullName>
    </submittedName>
</protein>
<evidence type="ECO:0000313" key="1">
    <source>
        <dbReference type="EMBL" id="KAJ3537870.1"/>
    </source>
</evidence>
<proteinExistence type="predicted"/>
<evidence type="ECO:0000313" key="2">
    <source>
        <dbReference type="Proteomes" id="UP001148662"/>
    </source>
</evidence>
<dbReference type="Proteomes" id="UP001148662">
    <property type="component" value="Unassembled WGS sequence"/>
</dbReference>
<reference evidence="1" key="1">
    <citation type="submission" date="2022-07" db="EMBL/GenBank/DDBJ databases">
        <title>Genome Sequence of Phlebia brevispora.</title>
        <authorList>
            <person name="Buettner E."/>
        </authorList>
    </citation>
    <scope>NUCLEOTIDE SEQUENCE</scope>
    <source>
        <strain evidence="1">MPL23</strain>
    </source>
</reference>
<name>A0ACC1SE62_9APHY</name>
<keyword evidence="2" id="KW-1185">Reference proteome</keyword>
<organism evidence="1 2">
    <name type="scientific">Phlebia brevispora</name>
    <dbReference type="NCBI Taxonomy" id="194682"/>
    <lineage>
        <taxon>Eukaryota</taxon>
        <taxon>Fungi</taxon>
        <taxon>Dikarya</taxon>
        <taxon>Basidiomycota</taxon>
        <taxon>Agaricomycotina</taxon>
        <taxon>Agaricomycetes</taxon>
        <taxon>Polyporales</taxon>
        <taxon>Meruliaceae</taxon>
        <taxon>Phlebia</taxon>
    </lineage>
</organism>